<keyword evidence="3" id="KW-0324">Glycolysis</keyword>
<dbReference type="Gene3D" id="3.40.50.1240">
    <property type="entry name" value="Phosphoglycerate mutase-like"/>
    <property type="match status" value="1"/>
</dbReference>
<reference evidence="5" key="1">
    <citation type="submission" date="2018-05" db="EMBL/GenBank/DDBJ databases">
        <authorList>
            <person name="Lanie J.A."/>
            <person name="Ng W.-L."/>
            <person name="Kazmierczak K.M."/>
            <person name="Andrzejewski T.M."/>
            <person name="Davidsen T.M."/>
            <person name="Wayne K.J."/>
            <person name="Tettelin H."/>
            <person name="Glass J.I."/>
            <person name="Rusch D."/>
            <person name="Podicherti R."/>
            <person name="Tsui H.-C.T."/>
            <person name="Winkler M.E."/>
        </authorList>
    </citation>
    <scope>NUCLEOTIDE SEQUENCE</scope>
</reference>
<proteinExistence type="inferred from homology"/>
<dbReference type="PROSITE" id="PS00175">
    <property type="entry name" value="PG_MUTASE"/>
    <property type="match status" value="1"/>
</dbReference>
<protein>
    <recommendedName>
        <fullName evidence="2">phosphoglycerate mutase (2,3-diphosphoglycerate-dependent)</fullName>
        <ecNumber evidence="2">5.4.2.11</ecNumber>
    </recommendedName>
</protein>
<dbReference type="InterPro" id="IPR001345">
    <property type="entry name" value="PG/BPGM_mutase_AS"/>
</dbReference>
<keyword evidence="4" id="KW-0413">Isomerase</keyword>
<dbReference type="InterPro" id="IPR005952">
    <property type="entry name" value="Phosphogly_mut1"/>
</dbReference>
<dbReference type="EC" id="5.4.2.11" evidence="2"/>
<accession>A0A381U0V5</accession>
<dbReference type="HAMAP" id="MF_01039">
    <property type="entry name" value="PGAM_GpmA"/>
    <property type="match status" value="1"/>
</dbReference>
<gene>
    <name evidence="5" type="ORF">METZ01_LOCUS74568</name>
</gene>
<evidence type="ECO:0000313" key="5">
    <source>
        <dbReference type="EMBL" id="SVA21714.1"/>
    </source>
</evidence>
<evidence type="ECO:0000256" key="2">
    <source>
        <dbReference type="ARBA" id="ARBA00012028"/>
    </source>
</evidence>
<dbReference type="InterPro" id="IPR029033">
    <property type="entry name" value="His_PPase_superfam"/>
</dbReference>
<dbReference type="GO" id="GO:0004619">
    <property type="term" value="F:phosphoglycerate mutase activity"/>
    <property type="evidence" value="ECO:0007669"/>
    <property type="project" value="UniProtKB-EC"/>
</dbReference>
<dbReference type="NCBIfam" id="TIGR01258">
    <property type="entry name" value="pgm_1"/>
    <property type="match status" value="1"/>
</dbReference>
<dbReference type="Pfam" id="PF00300">
    <property type="entry name" value="His_Phos_1"/>
    <property type="match status" value="1"/>
</dbReference>
<organism evidence="5">
    <name type="scientific">marine metagenome</name>
    <dbReference type="NCBI Taxonomy" id="408172"/>
    <lineage>
        <taxon>unclassified sequences</taxon>
        <taxon>metagenomes</taxon>
        <taxon>ecological metagenomes</taxon>
    </lineage>
</organism>
<evidence type="ECO:0000256" key="3">
    <source>
        <dbReference type="ARBA" id="ARBA00023152"/>
    </source>
</evidence>
<name>A0A381U0V5_9ZZZZ</name>
<dbReference type="EMBL" id="UINC01005499">
    <property type="protein sequence ID" value="SVA21714.1"/>
    <property type="molecule type" value="Genomic_DNA"/>
</dbReference>
<comment type="similarity">
    <text evidence="1">Belongs to the phosphoglycerate mutase family. BPG-dependent PGAM subfamily.</text>
</comment>
<evidence type="ECO:0000256" key="1">
    <source>
        <dbReference type="ARBA" id="ARBA00006717"/>
    </source>
</evidence>
<dbReference type="GO" id="GO:0006096">
    <property type="term" value="P:glycolytic process"/>
    <property type="evidence" value="ECO:0007669"/>
    <property type="project" value="UniProtKB-KW"/>
</dbReference>
<dbReference type="InterPro" id="IPR013078">
    <property type="entry name" value="His_Pase_superF_clade-1"/>
</dbReference>
<dbReference type="CDD" id="cd07067">
    <property type="entry name" value="HP_PGM_like"/>
    <property type="match status" value="1"/>
</dbReference>
<sequence length="200" mass="23187">MSYLALVRHGQSDWNKKNLFTGWRDRPLTEQGKKEAKEAAKFLKTMGIEYNYLYTSVLNRAIHTGELIVEILGLKDIIVIKNQALNERDYGSLTGLNKDDAREKWGEEQVHVWRRSYDIAPPSGESLKDTAERVLPYFQKEILPRLHDDENILISAHGNSLRSLIMYIENLKPEEIIKKEIATGEPKIYSFNRGNFQPKR</sequence>
<dbReference type="PANTHER" id="PTHR11931">
    <property type="entry name" value="PHOSPHOGLYCERATE MUTASE"/>
    <property type="match status" value="1"/>
</dbReference>
<dbReference type="SUPFAM" id="SSF53254">
    <property type="entry name" value="Phosphoglycerate mutase-like"/>
    <property type="match status" value="1"/>
</dbReference>
<dbReference type="PIRSF" id="PIRSF000709">
    <property type="entry name" value="6PFK_2-Ptase"/>
    <property type="match status" value="1"/>
</dbReference>
<dbReference type="AlphaFoldDB" id="A0A381U0V5"/>
<evidence type="ECO:0000256" key="4">
    <source>
        <dbReference type="ARBA" id="ARBA00023235"/>
    </source>
</evidence>
<dbReference type="SMART" id="SM00855">
    <property type="entry name" value="PGAM"/>
    <property type="match status" value="1"/>
</dbReference>